<reference evidence="1" key="1">
    <citation type="submission" date="2014-09" db="EMBL/GenBank/DDBJ databases">
        <authorList>
            <person name="Magalhaes I.L.F."/>
            <person name="Oliveira U."/>
            <person name="Santos F.R."/>
            <person name="Vidigal T.H.D.A."/>
            <person name="Brescovit A.D."/>
            <person name="Santos A.J."/>
        </authorList>
    </citation>
    <scope>NUCLEOTIDE SEQUENCE</scope>
    <source>
        <tissue evidence="1">Shoot tissue taken approximately 20 cm above the soil surface</tissue>
    </source>
</reference>
<dbReference type="AlphaFoldDB" id="A0A0A9A6F9"/>
<organism evidence="1">
    <name type="scientific">Arundo donax</name>
    <name type="common">Giant reed</name>
    <name type="synonym">Donax arundinaceus</name>
    <dbReference type="NCBI Taxonomy" id="35708"/>
    <lineage>
        <taxon>Eukaryota</taxon>
        <taxon>Viridiplantae</taxon>
        <taxon>Streptophyta</taxon>
        <taxon>Embryophyta</taxon>
        <taxon>Tracheophyta</taxon>
        <taxon>Spermatophyta</taxon>
        <taxon>Magnoliopsida</taxon>
        <taxon>Liliopsida</taxon>
        <taxon>Poales</taxon>
        <taxon>Poaceae</taxon>
        <taxon>PACMAD clade</taxon>
        <taxon>Arundinoideae</taxon>
        <taxon>Arundineae</taxon>
        <taxon>Arundo</taxon>
    </lineage>
</organism>
<dbReference type="EMBL" id="GBRH01252367">
    <property type="protein sequence ID" value="JAD45528.1"/>
    <property type="molecule type" value="Transcribed_RNA"/>
</dbReference>
<sequence>MGGCSDPSFETDRWASLGQAASTGPGWRVKLELAFTPEPGRGYIFASSGQAVTVNTGKQTLFSIRIYASTESR</sequence>
<reference evidence="1" key="2">
    <citation type="journal article" date="2015" name="Data Brief">
        <title>Shoot transcriptome of the giant reed, Arundo donax.</title>
        <authorList>
            <person name="Barrero R.A."/>
            <person name="Guerrero F.D."/>
            <person name="Moolhuijzen P."/>
            <person name="Goolsby J.A."/>
            <person name="Tidwell J."/>
            <person name="Bellgard S.E."/>
            <person name="Bellgard M.I."/>
        </authorList>
    </citation>
    <scope>NUCLEOTIDE SEQUENCE</scope>
    <source>
        <tissue evidence="1">Shoot tissue taken approximately 20 cm above the soil surface</tissue>
    </source>
</reference>
<evidence type="ECO:0000313" key="1">
    <source>
        <dbReference type="EMBL" id="JAD45528.1"/>
    </source>
</evidence>
<proteinExistence type="predicted"/>
<accession>A0A0A9A6F9</accession>
<protein>
    <submittedName>
        <fullName evidence="1">Uncharacterized protein</fullName>
    </submittedName>
</protein>
<name>A0A0A9A6F9_ARUDO</name>